<protein>
    <submittedName>
        <fullName evidence="3">Cell surface protein</fullName>
    </submittedName>
</protein>
<reference evidence="3" key="2">
    <citation type="journal article" date="2021" name="PeerJ">
        <title>Extensive microbial diversity within the chicken gut microbiome revealed by metagenomics and culture.</title>
        <authorList>
            <person name="Gilroy R."/>
            <person name="Ravi A."/>
            <person name="Getino M."/>
            <person name="Pursley I."/>
            <person name="Horton D.L."/>
            <person name="Alikhan N.F."/>
            <person name="Baker D."/>
            <person name="Gharbi K."/>
            <person name="Hall N."/>
            <person name="Watson M."/>
            <person name="Adriaenssens E.M."/>
            <person name="Foster-Nyarko E."/>
            <person name="Jarju S."/>
            <person name="Secka A."/>
            <person name="Antonio M."/>
            <person name="Oren A."/>
            <person name="Chaudhuri R.R."/>
            <person name="La Ragione R."/>
            <person name="Hildebrand F."/>
            <person name="Pallen M.J."/>
        </authorList>
    </citation>
    <scope>NUCLEOTIDE SEQUENCE</scope>
    <source>
        <strain evidence="3">ChiSjej5B23-6657</strain>
    </source>
</reference>
<reference evidence="3" key="1">
    <citation type="submission" date="2020-10" db="EMBL/GenBank/DDBJ databases">
        <authorList>
            <person name="Gilroy R."/>
        </authorList>
    </citation>
    <scope>NUCLEOTIDE SEQUENCE</scope>
    <source>
        <strain evidence="3">ChiSjej5B23-6657</strain>
    </source>
</reference>
<evidence type="ECO:0000313" key="4">
    <source>
        <dbReference type="Proteomes" id="UP000823912"/>
    </source>
</evidence>
<dbReference type="Gene3D" id="3.90.70.10">
    <property type="entry name" value="Cysteine proteinases"/>
    <property type="match status" value="1"/>
</dbReference>
<proteinExistence type="inferred from homology"/>
<comment type="similarity">
    <text evidence="1">Belongs to the peptidase C1 family.</text>
</comment>
<dbReference type="GO" id="GO:0008234">
    <property type="term" value="F:cysteine-type peptidase activity"/>
    <property type="evidence" value="ECO:0007669"/>
    <property type="project" value="InterPro"/>
</dbReference>
<evidence type="ECO:0000259" key="2">
    <source>
        <dbReference type="SMART" id="SM00645"/>
    </source>
</evidence>
<dbReference type="Proteomes" id="UP000823912">
    <property type="component" value="Unassembled WGS sequence"/>
</dbReference>
<dbReference type="InterPro" id="IPR038765">
    <property type="entry name" value="Papain-like_cys_pep_sf"/>
</dbReference>
<organism evidence="3 4">
    <name type="scientific">Candidatus Pullilachnospira gallistercoris</name>
    <dbReference type="NCBI Taxonomy" id="2840911"/>
    <lineage>
        <taxon>Bacteria</taxon>
        <taxon>Bacillati</taxon>
        <taxon>Bacillota</taxon>
        <taxon>Clostridia</taxon>
        <taxon>Lachnospirales</taxon>
        <taxon>Lachnospiraceae</taxon>
        <taxon>Lachnospiraceae incertae sedis</taxon>
        <taxon>Candidatus Pullilachnospira</taxon>
    </lineage>
</organism>
<name>A0A9D1JBM7_9FIRM</name>
<dbReference type="EMBL" id="DVHM01000176">
    <property type="protein sequence ID" value="HIR71627.1"/>
    <property type="molecule type" value="Genomic_DNA"/>
</dbReference>
<comment type="caution">
    <text evidence="3">The sequence shown here is derived from an EMBL/GenBank/DDBJ whole genome shotgun (WGS) entry which is preliminary data.</text>
</comment>
<dbReference type="SUPFAM" id="SSF54001">
    <property type="entry name" value="Cysteine proteinases"/>
    <property type="match status" value="1"/>
</dbReference>
<evidence type="ECO:0000313" key="3">
    <source>
        <dbReference type="EMBL" id="HIR71627.1"/>
    </source>
</evidence>
<dbReference type="InterPro" id="IPR036582">
    <property type="entry name" value="Mao_N_sf"/>
</dbReference>
<feature type="domain" description="Peptidase C1A papain C-terminal" evidence="2">
    <location>
        <begin position="170"/>
        <end position="380"/>
    </location>
</feature>
<dbReference type="PANTHER" id="PTHR12411">
    <property type="entry name" value="CYSTEINE PROTEASE FAMILY C1-RELATED"/>
    <property type="match status" value="1"/>
</dbReference>
<dbReference type="SUPFAM" id="SSF55383">
    <property type="entry name" value="Copper amine oxidase, domain N"/>
    <property type="match status" value="1"/>
</dbReference>
<dbReference type="Pfam" id="PF00112">
    <property type="entry name" value="Peptidase_C1"/>
    <property type="match status" value="1"/>
</dbReference>
<dbReference type="InterPro" id="IPR013128">
    <property type="entry name" value="Peptidase_C1A"/>
</dbReference>
<dbReference type="CDD" id="cd02619">
    <property type="entry name" value="Peptidase_C1"/>
    <property type="match status" value="1"/>
</dbReference>
<gene>
    <name evidence="3" type="ORF">IAA55_10140</name>
</gene>
<dbReference type="Pfam" id="PF07833">
    <property type="entry name" value="Cu_amine_oxidN1"/>
    <property type="match status" value="1"/>
</dbReference>
<dbReference type="GO" id="GO:0006508">
    <property type="term" value="P:proteolysis"/>
    <property type="evidence" value="ECO:0007669"/>
    <property type="project" value="InterPro"/>
</dbReference>
<dbReference type="InterPro" id="IPR000668">
    <property type="entry name" value="Peptidase_C1A_C"/>
</dbReference>
<dbReference type="InterPro" id="IPR012854">
    <property type="entry name" value="Cu_amine_oxidase-like_N"/>
</dbReference>
<dbReference type="SMART" id="SM00645">
    <property type="entry name" value="Pept_C1"/>
    <property type="match status" value="1"/>
</dbReference>
<dbReference type="AlphaFoldDB" id="A0A9D1JBM7"/>
<dbReference type="Pfam" id="PF18560">
    <property type="entry name" value="Lectin_like"/>
    <property type="match status" value="1"/>
</dbReference>
<sequence>MGVLLALVLLGKINTWSDDYSQVEAFRGAQLEEQVFYPLKARNINATGLATLTVGDRTYHSRSGDIQVNDNLRLMGSLDLVQELFGASAHLYEDGKILLERNGDRFRFQTDQVEAARNEDLILLEDAPFIREDVCYLPLKDLCDQFSCSYAWDEAACAATMESGNADAFLPDRYDLRARDRAPEILDQGSTSTCWAYAALGALSSELLPLEKTAYSVEAMTEHNAFGLPVSRGGDYTMAAAYFLSWDGPRDDRGNVKKHVQEIQFFDEDDREAIKWAVYQHGGVSTSIYADVNGSNLEKSSYYSKEDNAYCYRGKEEPNHDVVIIGWDDDYGAEHFPGRVPGDGAFICQNSWGESFGEEGVFYISYYDSNIGTQSAAYTKVENTDNYDTIYQSDLCGWVGSLGYNRERILAANVFEAQETQQIAAAGFYALGKNTTYQVYMVSNFQDVGSLAGRTPMASGAVENKGYYTIPFDYPVTVEKGSRFAVVIMLETRGSTLPMAVEYASDERTEHVDISDGEGYISSNGLDWERVEDKAEGNLCLKAYGKALPEQ</sequence>
<evidence type="ECO:0000256" key="1">
    <source>
        <dbReference type="ARBA" id="ARBA00008455"/>
    </source>
</evidence>
<dbReference type="InterPro" id="IPR040528">
    <property type="entry name" value="Lectin-like"/>
</dbReference>
<accession>A0A9D1JBM7</accession>